<dbReference type="Pfam" id="PF00175">
    <property type="entry name" value="NAD_binding_1"/>
    <property type="match status" value="1"/>
</dbReference>
<dbReference type="Gene3D" id="2.40.30.10">
    <property type="entry name" value="Translation factors"/>
    <property type="match status" value="1"/>
</dbReference>
<dbReference type="InterPro" id="IPR001433">
    <property type="entry name" value="OxRdtase_FAD/NAD-bd"/>
</dbReference>
<proteinExistence type="inferred from homology"/>
<name>A0A1E8FCM2_9ALTE</name>
<dbReference type="InterPro" id="IPR050415">
    <property type="entry name" value="MRET"/>
</dbReference>
<evidence type="ECO:0000313" key="6">
    <source>
        <dbReference type="EMBL" id="OFI33682.1"/>
    </source>
</evidence>
<comment type="cofactor">
    <cofactor evidence="3">
        <name>[2Fe-2S] cluster</name>
        <dbReference type="ChEBI" id="CHEBI:190135"/>
    </cofactor>
</comment>
<dbReference type="InterPro" id="IPR039261">
    <property type="entry name" value="FNR_nucleotide-bd"/>
</dbReference>
<comment type="similarity">
    <text evidence="4">Belongs to the Fre/LuxG FAD/NAD(P) flavoprotein oxidoreductase family.</text>
</comment>
<dbReference type="GO" id="GO:0016491">
    <property type="term" value="F:oxidoreductase activity"/>
    <property type="evidence" value="ECO:0007669"/>
    <property type="project" value="UniProtKB-KW"/>
</dbReference>
<dbReference type="PANTHER" id="PTHR47354:SF7">
    <property type="entry name" value="NAD(P)H-FLAVIN REDUCTASE"/>
    <property type="match status" value="1"/>
</dbReference>
<dbReference type="Gene3D" id="3.40.50.80">
    <property type="entry name" value="Nucleotide-binding domain of ferredoxin-NADP reductase (FNR) module"/>
    <property type="match status" value="1"/>
</dbReference>
<dbReference type="OrthoDB" id="9806195at2"/>
<dbReference type="RefSeq" id="WP_070176610.1">
    <property type="nucleotide sequence ID" value="NZ_BMJR01000003.1"/>
</dbReference>
<dbReference type="NCBIfam" id="NF005963">
    <property type="entry name" value="PRK08051.1"/>
    <property type="match status" value="1"/>
</dbReference>
<dbReference type="CDD" id="cd06189">
    <property type="entry name" value="flavin_oxioreductase"/>
    <property type="match status" value="1"/>
</dbReference>
<dbReference type="InterPro" id="IPR008333">
    <property type="entry name" value="Cbr1-like_FAD-bd_dom"/>
</dbReference>
<dbReference type="PANTHER" id="PTHR47354">
    <property type="entry name" value="NADH OXIDOREDUCTASE HCR"/>
    <property type="match status" value="1"/>
</dbReference>
<evidence type="ECO:0000313" key="7">
    <source>
        <dbReference type="Proteomes" id="UP000176037"/>
    </source>
</evidence>
<dbReference type="EMBL" id="MJIC01000014">
    <property type="protein sequence ID" value="OFI33682.1"/>
    <property type="molecule type" value="Genomic_DNA"/>
</dbReference>
<evidence type="ECO:0000256" key="3">
    <source>
        <dbReference type="ARBA" id="ARBA00034078"/>
    </source>
</evidence>
<accession>A0A1E8FCM2</accession>
<dbReference type="PROSITE" id="PS51384">
    <property type="entry name" value="FAD_FR"/>
    <property type="match status" value="1"/>
</dbReference>
<keyword evidence="7" id="KW-1185">Reference proteome</keyword>
<dbReference type="Proteomes" id="UP000176037">
    <property type="component" value="Unassembled WGS sequence"/>
</dbReference>
<dbReference type="SUPFAM" id="SSF63380">
    <property type="entry name" value="Riboflavin synthase domain-like"/>
    <property type="match status" value="1"/>
</dbReference>
<dbReference type="InterPro" id="IPR017938">
    <property type="entry name" value="Riboflavin_synthase-like_b-brl"/>
</dbReference>
<dbReference type="PRINTS" id="PR00410">
    <property type="entry name" value="PHEHYDRXLASE"/>
</dbReference>
<evidence type="ECO:0000256" key="1">
    <source>
        <dbReference type="ARBA" id="ARBA00023002"/>
    </source>
</evidence>
<protein>
    <submittedName>
        <fullName evidence="6">NAD(P)H-flavin reductase</fullName>
    </submittedName>
</protein>
<evidence type="ECO:0000256" key="4">
    <source>
        <dbReference type="ARBA" id="ARBA00038177"/>
    </source>
</evidence>
<evidence type="ECO:0000259" key="5">
    <source>
        <dbReference type="PROSITE" id="PS51384"/>
    </source>
</evidence>
<organism evidence="6 7">
    <name type="scientific">Alteromonas lipolytica</name>
    <dbReference type="NCBI Taxonomy" id="1856405"/>
    <lineage>
        <taxon>Bacteria</taxon>
        <taxon>Pseudomonadati</taxon>
        <taxon>Pseudomonadota</taxon>
        <taxon>Gammaproteobacteria</taxon>
        <taxon>Alteromonadales</taxon>
        <taxon>Alteromonadaceae</taxon>
        <taxon>Alteromonas/Salinimonas group</taxon>
        <taxon>Alteromonas</taxon>
    </lineage>
</organism>
<gene>
    <name evidence="6" type="ORF">BFC17_19065</name>
</gene>
<dbReference type="AlphaFoldDB" id="A0A1E8FCM2"/>
<sequence length="231" mass="26007">MSQIRCQVEGIAPLTKTVYRVDLTPDVSLDFESGQYVLVHMGEDDQRPFSIANAAYDNNRLELHIGADPGNSYATEVLERMRQEKAIYVSGGHGQATLQAGDKPMILVAGGTGFSYTYSILMQSLKVNPNRQVTLYWGGKHLDDLYYHKELISLAEHHPHMTYIPVVENADEDWEGRKGWVHHAVLADFADLSAMQVYIAGRFDMAKVARDDFFERGLTKENLFGDAYAFI</sequence>
<dbReference type="InterPro" id="IPR017927">
    <property type="entry name" value="FAD-bd_FR_type"/>
</dbReference>
<dbReference type="GO" id="GO:0008218">
    <property type="term" value="P:bioluminescence"/>
    <property type="evidence" value="ECO:0007669"/>
    <property type="project" value="UniProtKB-KW"/>
</dbReference>
<comment type="caution">
    <text evidence="6">The sequence shown here is derived from an EMBL/GenBank/DDBJ whole genome shotgun (WGS) entry which is preliminary data.</text>
</comment>
<keyword evidence="2" id="KW-0455">Luminescence</keyword>
<dbReference type="STRING" id="1856405.BFC17_19065"/>
<evidence type="ECO:0000256" key="2">
    <source>
        <dbReference type="ARBA" id="ARBA00023223"/>
    </source>
</evidence>
<dbReference type="SUPFAM" id="SSF52343">
    <property type="entry name" value="Ferredoxin reductase-like, C-terminal NADP-linked domain"/>
    <property type="match status" value="1"/>
</dbReference>
<feature type="domain" description="FAD-binding FR-type" evidence="5">
    <location>
        <begin position="1"/>
        <end position="99"/>
    </location>
</feature>
<reference evidence="6 7" key="1">
    <citation type="submission" date="2016-09" db="EMBL/GenBank/DDBJ databases">
        <title>Alteromonas lipolytica, a new species isolated from sea water.</title>
        <authorList>
            <person name="Wu Y.-H."/>
            <person name="Cheng H."/>
            <person name="Xu X.-W."/>
        </authorList>
    </citation>
    <scope>NUCLEOTIDE SEQUENCE [LARGE SCALE GENOMIC DNA]</scope>
    <source>
        <strain evidence="6 7">JW12</strain>
    </source>
</reference>
<dbReference type="Pfam" id="PF00970">
    <property type="entry name" value="FAD_binding_6"/>
    <property type="match status" value="1"/>
</dbReference>
<keyword evidence="1" id="KW-0560">Oxidoreductase</keyword>